<dbReference type="AlphaFoldDB" id="A0A2A2JDT2"/>
<dbReference type="EMBL" id="LIAE01010492">
    <property type="protein sequence ID" value="PAV59900.1"/>
    <property type="molecule type" value="Genomic_DNA"/>
</dbReference>
<feature type="domain" description="C2" evidence="2">
    <location>
        <begin position="50"/>
        <end position="128"/>
    </location>
</feature>
<evidence type="ECO:0000259" key="2">
    <source>
        <dbReference type="Pfam" id="PF00168"/>
    </source>
</evidence>
<dbReference type="Pfam" id="PF00168">
    <property type="entry name" value="C2"/>
    <property type="match status" value="1"/>
</dbReference>
<accession>A0A2A2JDT2</accession>
<reference evidence="4 5" key="1">
    <citation type="journal article" date="2017" name="Curr. Biol.">
        <title>Genome architecture and evolution of a unichromosomal asexual nematode.</title>
        <authorList>
            <person name="Fradin H."/>
            <person name="Zegar C."/>
            <person name="Gutwein M."/>
            <person name="Lucas J."/>
            <person name="Kovtun M."/>
            <person name="Corcoran D."/>
            <person name="Baugh L.R."/>
            <person name="Kiontke K."/>
            <person name="Gunsalus K."/>
            <person name="Fitch D.H."/>
            <person name="Piano F."/>
        </authorList>
    </citation>
    <scope>NUCLEOTIDE SEQUENCE [LARGE SCALE GENOMIC DNA]</scope>
    <source>
        <strain evidence="4">PF1309</strain>
    </source>
</reference>
<proteinExistence type="inferred from homology"/>
<dbReference type="Pfam" id="PF07002">
    <property type="entry name" value="Copine"/>
    <property type="match status" value="1"/>
</dbReference>
<evidence type="ECO:0000256" key="1">
    <source>
        <dbReference type="ARBA" id="ARBA00009048"/>
    </source>
</evidence>
<dbReference type="EMBL" id="LIAE01010492">
    <property type="protein sequence ID" value="PAV59901.1"/>
    <property type="molecule type" value="Genomic_DNA"/>
</dbReference>
<dbReference type="OrthoDB" id="5855668at2759"/>
<dbReference type="Gene3D" id="2.60.40.150">
    <property type="entry name" value="C2 domain"/>
    <property type="match status" value="1"/>
</dbReference>
<protein>
    <submittedName>
        <fullName evidence="4">Uncharacterized protein</fullName>
    </submittedName>
</protein>
<dbReference type="GO" id="GO:0071277">
    <property type="term" value="P:cellular response to calcium ion"/>
    <property type="evidence" value="ECO:0007669"/>
    <property type="project" value="TreeGrafter"/>
</dbReference>
<gene>
    <name evidence="4" type="ORF">WR25_12501</name>
</gene>
<dbReference type="STRING" id="2018661.A0A2A2JDT2"/>
<evidence type="ECO:0000313" key="4">
    <source>
        <dbReference type="EMBL" id="PAV59900.1"/>
    </source>
</evidence>
<name>A0A2A2JDT2_9BILA</name>
<dbReference type="PANTHER" id="PTHR10857">
    <property type="entry name" value="COPINE"/>
    <property type="match status" value="1"/>
</dbReference>
<organism evidence="4 5">
    <name type="scientific">Diploscapter pachys</name>
    <dbReference type="NCBI Taxonomy" id="2018661"/>
    <lineage>
        <taxon>Eukaryota</taxon>
        <taxon>Metazoa</taxon>
        <taxon>Ecdysozoa</taxon>
        <taxon>Nematoda</taxon>
        <taxon>Chromadorea</taxon>
        <taxon>Rhabditida</taxon>
        <taxon>Rhabditina</taxon>
        <taxon>Rhabditomorpha</taxon>
        <taxon>Rhabditoidea</taxon>
        <taxon>Rhabditidae</taxon>
        <taxon>Diploscapter</taxon>
    </lineage>
</organism>
<dbReference type="PANTHER" id="PTHR10857:SF111">
    <property type="entry name" value="VWFA DOMAIN-CONTAINING PROTEIN"/>
    <property type="match status" value="1"/>
</dbReference>
<dbReference type="GO" id="GO:0005544">
    <property type="term" value="F:calcium-dependent phospholipid binding"/>
    <property type="evidence" value="ECO:0007669"/>
    <property type="project" value="InterPro"/>
</dbReference>
<dbReference type="Proteomes" id="UP000218231">
    <property type="component" value="Unassembled WGS sequence"/>
</dbReference>
<dbReference type="InterPro" id="IPR000008">
    <property type="entry name" value="C2_dom"/>
</dbReference>
<sequence>MILPFGSSSQLQLSITVPEFYAQYINLQFYGHNLHSNTSHPLAAYFVLVLQVSPDLSIVLHRSEVIKDEKTPHWEAFKVPLFVLQQFHEGSIELKCYNFNVNATDSFIGHCRTTLYQLQQGPGAMNSYMLLDTSGVHIHEKTSLMLRRCDLTTGPTYFDLINKGIHLHLTEAVDMTASNGNPNSPDSLHFIHPHQPSAYLRSILSVTPPLLAYLANSRIAALGFGAKVGDDFKLSQCFYLNGSPSDAHVDGLVGLLNAYRTSRIALQPFAPTEFADCIYYVSTLAKAESRRRVGLYFCLLILTDGAPSNNKRTIDAIVDSSYFPCSVFAIGVGKKKVIPGMDILLSPTLKHSDGRALCRQNFMFVHSDDLDKENALALLPLQMIQWAKRFDSA</sequence>
<evidence type="ECO:0000313" key="5">
    <source>
        <dbReference type="Proteomes" id="UP000218231"/>
    </source>
</evidence>
<dbReference type="InterPro" id="IPR036465">
    <property type="entry name" value="vWFA_dom_sf"/>
</dbReference>
<dbReference type="SUPFAM" id="SSF53300">
    <property type="entry name" value="vWA-like"/>
    <property type="match status" value="1"/>
</dbReference>
<dbReference type="InterPro" id="IPR010734">
    <property type="entry name" value="Copine_C"/>
</dbReference>
<dbReference type="GO" id="GO:0005886">
    <property type="term" value="C:plasma membrane"/>
    <property type="evidence" value="ECO:0007669"/>
    <property type="project" value="TreeGrafter"/>
</dbReference>
<comment type="similarity">
    <text evidence="1">Belongs to the copine family.</text>
</comment>
<dbReference type="SUPFAM" id="SSF49562">
    <property type="entry name" value="C2 domain (Calcium/lipid-binding domain, CaLB)"/>
    <property type="match status" value="1"/>
</dbReference>
<dbReference type="InterPro" id="IPR035892">
    <property type="entry name" value="C2_domain_sf"/>
</dbReference>
<comment type="caution">
    <text evidence="4">The sequence shown here is derived from an EMBL/GenBank/DDBJ whole genome shotgun (WGS) entry which is preliminary data.</text>
</comment>
<dbReference type="InterPro" id="IPR045052">
    <property type="entry name" value="Copine"/>
</dbReference>
<feature type="domain" description="Copine C-terminal" evidence="3">
    <location>
        <begin position="187"/>
        <end position="387"/>
    </location>
</feature>
<keyword evidence="5" id="KW-1185">Reference proteome</keyword>
<evidence type="ECO:0000259" key="3">
    <source>
        <dbReference type="Pfam" id="PF07002"/>
    </source>
</evidence>